<comment type="function">
    <text evidence="14">Catalyzes the isomerization of citrate to isocitrate via cis-aconitate.</text>
</comment>
<dbReference type="Gene3D" id="6.10.190.10">
    <property type="match status" value="1"/>
</dbReference>
<keyword evidence="12 14" id="KW-0456">Lyase</keyword>
<evidence type="ECO:0000256" key="1">
    <source>
        <dbReference type="ARBA" id="ARBA00000118"/>
    </source>
</evidence>
<dbReference type="Pfam" id="PF00330">
    <property type="entry name" value="Aconitase"/>
    <property type="match status" value="1"/>
</dbReference>
<evidence type="ECO:0000256" key="8">
    <source>
        <dbReference type="ARBA" id="ARBA00022723"/>
    </source>
</evidence>
<evidence type="ECO:0000256" key="3">
    <source>
        <dbReference type="ARBA" id="ARBA00004717"/>
    </source>
</evidence>
<dbReference type="EC" id="4.2.1.3" evidence="14"/>
<dbReference type="InterPro" id="IPR006249">
    <property type="entry name" value="Aconitase/IRP2"/>
</dbReference>
<keyword evidence="8" id="KW-0479">Metal-binding</keyword>
<evidence type="ECO:0000256" key="4">
    <source>
        <dbReference type="ARBA" id="ARBA00005026"/>
    </source>
</evidence>
<dbReference type="GO" id="GO:0051539">
    <property type="term" value="F:4 iron, 4 sulfur cluster binding"/>
    <property type="evidence" value="ECO:0007669"/>
    <property type="project" value="UniProtKB-KW"/>
</dbReference>
<evidence type="ECO:0000256" key="2">
    <source>
        <dbReference type="ARBA" id="ARBA00001966"/>
    </source>
</evidence>
<protein>
    <recommendedName>
        <fullName evidence="14">Aconitate hydratase</fullName>
        <shortName evidence="14">Aconitase</shortName>
        <ecNumber evidence="14">4.2.1.3</ecNumber>
    </recommendedName>
</protein>
<dbReference type="SUPFAM" id="SSF52016">
    <property type="entry name" value="LeuD/IlvD-like"/>
    <property type="match status" value="1"/>
</dbReference>
<evidence type="ECO:0000313" key="17">
    <source>
        <dbReference type="EMBL" id="NOT35651.1"/>
    </source>
</evidence>
<keyword evidence="14" id="KW-0004">4Fe-4S</keyword>
<name>A0A849SMI7_UNCEI</name>
<dbReference type="Pfam" id="PF00694">
    <property type="entry name" value="Aconitase_C"/>
    <property type="match status" value="1"/>
</dbReference>
<dbReference type="InterPro" id="IPR018136">
    <property type="entry name" value="Aconitase_4Fe-4S_BS"/>
</dbReference>
<dbReference type="AlphaFoldDB" id="A0A849SMI7"/>
<dbReference type="InterPro" id="IPR036008">
    <property type="entry name" value="Aconitase_4Fe-4S_dom"/>
</dbReference>
<organism evidence="17 18">
    <name type="scientific">Eiseniibacteriota bacterium</name>
    <dbReference type="NCBI Taxonomy" id="2212470"/>
    <lineage>
        <taxon>Bacteria</taxon>
        <taxon>Candidatus Eiseniibacteriota</taxon>
    </lineage>
</organism>
<feature type="domain" description="Aconitase/3-isopropylmalate dehydratase large subunit alpha/beta/alpha" evidence="15">
    <location>
        <begin position="81"/>
        <end position="572"/>
    </location>
</feature>
<dbReference type="GO" id="GO:0003723">
    <property type="term" value="F:RNA binding"/>
    <property type="evidence" value="ECO:0007669"/>
    <property type="project" value="UniProtKB-KW"/>
</dbReference>
<keyword evidence="10 14" id="KW-0408">Iron</keyword>
<dbReference type="NCBIfam" id="NF006757">
    <property type="entry name" value="PRK09277.1"/>
    <property type="match status" value="1"/>
</dbReference>
<evidence type="ECO:0000313" key="18">
    <source>
        <dbReference type="Proteomes" id="UP000580839"/>
    </source>
</evidence>
<dbReference type="GO" id="GO:0047456">
    <property type="term" value="F:2-methylisocitrate dehydratase activity"/>
    <property type="evidence" value="ECO:0007669"/>
    <property type="project" value="UniProtKB-EC"/>
</dbReference>
<dbReference type="SUPFAM" id="SSF53732">
    <property type="entry name" value="Aconitase iron-sulfur domain"/>
    <property type="match status" value="1"/>
</dbReference>
<dbReference type="InterPro" id="IPR015928">
    <property type="entry name" value="Aconitase/3IPM_dehydase_swvl"/>
</dbReference>
<evidence type="ECO:0000256" key="12">
    <source>
        <dbReference type="ARBA" id="ARBA00023239"/>
    </source>
</evidence>
<dbReference type="InterPro" id="IPR015931">
    <property type="entry name" value="Acnase/IPM_dHydase_lsu_aba_1/3"/>
</dbReference>
<proteinExistence type="inferred from homology"/>
<comment type="pathway">
    <text evidence="3">Carbohydrate metabolism; tricarboxylic acid cycle; isocitrate from oxaloacetate: step 2/2.</text>
</comment>
<dbReference type="GO" id="GO:0003994">
    <property type="term" value="F:aconitate hydratase activity"/>
    <property type="evidence" value="ECO:0007669"/>
    <property type="project" value="UniProtKB-EC"/>
</dbReference>
<reference evidence="17 18" key="1">
    <citation type="submission" date="2020-04" db="EMBL/GenBank/DDBJ databases">
        <title>Metagenomic profiling of ammonia- and methane-oxidizing microorganisms in a Dutch drinking water treatment plant.</title>
        <authorList>
            <person name="Poghosyan L."/>
            <person name="Leucker S."/>
        </authorList>
    </citation>
    <scope>NUCLEOTIDE SEQUENCE [LARGE SCALE GENOMIC DNA]</scope>
    <source>
        <strain evidence="17">S-RSF-IL-03</strain>
    </source>
</reference>
<dbReference type="FunFam" id="3.30.499.10:FF:000002">
    <property type="entry name" value="Aconitate hydratase"/>
    <property type="match status" value="1"/>
</dbReference>
<comment type="caution">
    <text evidence="17">The sequence shown here is derived from an EMBL/GenBank/DDBJ whole genome shotgun (WGS) entry which is preliminary data.</text>
</comment>
<dbReference type="PRINTS" id="PR00415">
    <property type="entry name" value="ACONITASE"/>
</dbReference>
<sequence>MNVPARDPLGARFELSTPRGPVTIHRLDRVAERFGITLERLPFSIRILIESALRNCDEYQVSSADVERLARWSPTATEPVEIPFKPARVILQDFTGVPCVVDLAAMRDAVQRLGADARRINPLVPVDLVIDHSVQVDVFGSSLALEKNAEIEFERNRERYEFLRWGQKAFSNFRVVPPATGIVHQVNLEYLAQGVMTSPTADGGVVAYPDTLVGTDSHTTMINGLGVVGWGVGGIEAEAVMLGQPLYLVMPQVVGFKLSGRLREGVTATDLVLVVTQMLRKKGVVDKFVEFFGPGLSSMGIADRATIANMAPEYGATIGYFPVDAETLRYFERTNRSDQAQLVEAYYKAQGLFRTDATPDPEFSDTLELDLAQVEPSLAGPKRPQDRVALRDMKSAFRKGLTTSVKERGYGLGESDLARTVAIGSNGDPAVLAHGSVVIAAITSCTNTSNPSVMIGAGLVAKKAAALGLKPRSYVKTSLAPGSKVVTRYLEAAGLLAPLEAVGFDVVGYGCTTCIGNSGPLAEPIAQAITQGNLVAAAVLSGNRNFEGRVNPHTRANYLASPPLVVAYALAGTVDIDFETEPLGTSRDGKPVFLRDVWPSQQEIVTTLAAALKPEQFREEYGNVFDGNPRWNEIPVAGGDRYRWDATSTYIHEPPFFSTFGLEPAPVADIAGARVLVMVGDSVTTDHISPAGDIALDSPAGRWLKAQGVEKKDFNSYGSRRGNDLVMVRGTFANIRLKNLLVPGSEGNVTEHLPSGEKLAIFDASEKYRATATPLLVLAGKEYGSGSSRDWAAKGTLLLGVRAVLAESYERIHRSNLVGMGVLPLQYEAGHTAESLGLTGRETFDVGGLGGRLEPRQKVKVRAAREDGSVLEFNAIARLDTPVDVDYYKNGGILQTVLRGLVRS</sequence>
<evidence type="ECO:0000256" key="7">
    <source>
        <dbReference type="ARBA" id="ARBA00022532"/>
    </source>
</evidence>
<dbReference type="InterPro" id="IPR044137">
    <property type="entry name" value="AcnA_IRP_Swivel"/>
</dbReference>
<accession>A0A849SMI7</accession>
<dbReference type="Gene3D" id="3.30.499.10">
    <property type="entry name" value="Aconitase, domain 3"/>
    <property type="match status" value="2"/>
</dbReference>
<comment type="similarity">
    <text evidence="5 14">Belongs to the aconitase/IPM isomerase family.</text>
</comment>
<evidence type="ECO:0000256" key="11">
    <source>
        <dbReference type="ARBA" id="ARBA00023014"/>
    </source>
</evidence>
<comment type="subunit">
    <text evidence="6">Monomer.</text>
</comment>
<dbReference type="PROSITE" id="PS01244">
    <property type="entry name" value="ACONITASE_2"/>
    <property type="match status" value="1"/>
</dbReference>
<dbReference type="UniPathway" id="UPA00223">
    <property type="reaction ID" value="UER00718"/>
</dbReference>
<comment type="cofactor">
    <cofactor evidence="2">
        <name>[4Fe-4S] cluster</name>
        <dbReference type="ChEBI" id="CHEBI:49883"/>
    </cofactor>
</comment>
<dbReference type="Gene3D" id="3.20.19.10">
    <property type="entry name" value="Aconitase, domain 4"/>
    <property type="match status" value="1"/>
</dbReference>
<comment type="pathway">
    <text evidence="4">Organic acid metabolism; propanoate degradation.</text>
</comment>
<dbReference type="PROSITE" id="PS00450">
    <property type="entry name" value="ACONITASE_1"/>
    <property type="match status" value="1"/>
</dbReference>
<dbReference type="EMBL" id="JABFRW010000209">
    <property type="protein sequence ID" value="NOT35651.1"/>
    <property type="molecule type" value="Genomic_DNA"/>
</dbReference>
<keyword evidence="7" id="KW-0816">Tricarboxylic acid cycle</keyword>
<dbReference type="CDD" id="cd01580">
    <property type="entry name" value="AcnA_IRP_Swivel"/>
    <property type="match status" value="1"/>
</dbReference>
<dbReference type="Proteomes" id="UP000580839">
    <property type="component" value="Unassembled WGS sequence"/>
</dbReference>
<dbReference type="NCBIfam" id="NF009520">
    <property type="entry name" value="PRK12881.1"/>
    <property type="match status" value="1"/>
</dbReference>
<evidence type="ECO:0000256" key="13">
    <source>
        <dbReference type="ARBA" id="ARBA00023501"/>
    </source>
</evidence>
<evidence type="ECO:0000259" key="15">
    <source>
        <dbReference type="Pfam" id="PF00330"/>
    </source>
</evidence>
<dbReference type="GO" id="GO:0006099">
    <property type="term" value="P:tricarboxylic acid cycle"/>
    <property type="evidence" value="ECO:0007669"/>
    <property type="project" value="UniProtKB-UniPathway"/>
</dbReference>
<dbReference type="NCBIfam" id="TIGR01341">
    <property type="entry name" value="aconitase_1"/>
    <property type="match status" value="1"/>
</dbReference>
<dbReference type="FunFam" id="3.20.19.10:FF:000001">
    <property type="entry name" value="Aconitate hydratase"/>
    <property type="match status" value="1"/>
</dbReference>
<comment type="catalytic activity">
    <reaction evidence="13 14">
        <text>citrate = D-threo-isocitrate</text>
        <dbReference type="Rhea" id="RHEA:10336"/>
        <dbReference type="ChEBI" id="CHEBI:15562"/>
        <dbReference type="ChEBI" id="CHEBI:16947"/>
        <dbReference type="EC" id="4.2.1.3"/>
    </reaction>
</comment>
<comment type="catalytic activity">
    <reaction evidence="1">
        <text>(2S,3R)-3-hydroxybutane-1,2,3-tricarboxylate = 2-methyl-cis-aconitate + H2O</text>
        <dbReference type="Rhea" id="RHEA:17941"/>
        <dbReference type="ChEBI" id="CHEBI:15377"/>
        <dbReference type="ChEBI" id="CHEBI:57429"/>
        <dbReference type="ChEBI" id="CHEBI:57872"/>
        <dbReference type="EC" id="4.2.1.99"/>
    </reaction>
</comment>
<keyword evidence="11 14" id="KW-0411">Iron-sulfur</keyword>
<dbReference type="GO" id="GO:0046872">
    <property type="term" value="F:metal ion binding"/>
    <property type="evidence" value="ECO:0007669"/>
    <property type="project" value="UniProtKB-KW"/>
</dbReference>
<keyword evidence="9" id="KW-0694">RNA-binding</keyword>
<evidence type="ECO:0000256" key="10">
    <source>
        <dbReference type="ARBA" id="ARBA00023004"/>
    </source>
</evidence>
<dbReference type="PANTHER" id="PTHR11670">
    <property type="entry name" value="ACONITASE/IRON-RESPONSIVE ELEMENT FAMILY MEMBER"/>
    <property type="match status" value="1"/>
</dbReference>
<evidence type="ECO:0000256" key="9">
    <source>
        <dbReference type="ARBA" id="ARBA00022884"/>
    </source>
</evidence>
<evidence type="ECO:0000256" key="14">
    <source>
        <dbReference type="RuleBase" id="RU361275"/>
    </source>
</evidence>
<dbReference type="CDD" id="cd01586">
    <property type="entry name" value="AcnA_IRP"/>
    <property type="match status" value="1"/>
</dbReference>
<evidence type="ECO:0000259" key="16">
    <source>
        <dbReference type="Pfam" id="PF00694"/>
    </source>
</evidence>
<gene>
    <name evidence="17" type="primary">acnA</name>
    <name evidence="17" type="ORF">HOP12_16035</name>
</gene>
<evidence type="ECO:0000256" key="5">
    <source>
        <dbReference type="ARBA" id="ARBA00007185"/>
    </source>
</evidence>
<dbReference type="FunFam" id="3.30.499.10:FF:000020">
    <property type="entry name" value="Aconitate hydratase A"/>
    <property type="match status" value="1"/>
</dbReference>
<feature type="domain" description="Aconitase A/isopropylmalate dehydratase small subunit swivel" evidence="16">
    <location>
        <begin position="702"/>
        <end position="828"/>
    </location>
</feature>
<dbReference type="InterPro" id="IPR001030">
    <property type="entry name" value="Acoase/IPM_deHydtase_lsu_aba"/>
</dbReference>
<evidence type="ECO:0000256" key="6">
    <source>
        <dbReference type="ARBA" id="ARBA00011245"/>
    </source>
</evidence>
<dbReference type="InterPro" id="IPR000573">
    <property type="entry name" value="AconitaseA/IPMdHydase_ssu_swvl"/>
</dbReference>